<feature type="domain" description="HDOD" evidence="1">
    <location>
        <begin position="33"/>
        <end position="228"/>
    </location>
</feature>
<evidence type="ECO:0000259" key="1">
    <source>
        <dbReference type="PROSITE" id="PS51833"/>
    </source>
</evidence>
<dbReference type="InterPro" id="IPR052340">
    <property type="entry name" value="RNase_Y/CdgJ"/>
</dbReference>
<name>A0A5S3Z2Q1_9GAMM</name>
<dbReference type="AlphaFoldDB" id="A0A5S3Z2Q1"/>
<organism evidence="2 3">
    <name type="scientific">Pseudoalteromonas ruthenica</name>
    <dbReference type="NCBI Taxonomy" id="151081"/>
    <lineage>
        <taxon>Bacteria</taxon>
        <taxon>Pseudomonadati</taxon>
        <taxon>Pseudomonadota</taxon>
        <taxon>Gammaproteobacteria</taxon>
        <taxon>Alteromonadales</taxon>
        <taxon>Pseudoalteromonadaceae</taxon>
        <taxon>Pseudoalteromonas</taxon>
    </lineage>
</organism>
<evidence type="ECO:0000313" key="2">
    <source>
        <dbReference type="EMBL" id="TMP86512.1"/>
    </source>
</evidence>
<dbReference type="PROSITE" id="PS51833">
    <property type="entry name" value="HDOD"/>
    <property type="match status" value="1"/>
</dbReference>
<dbReference type="Proteomes" id="UP000305874">
    <property type="component" value="Unassembled WGS sequence"/>
</dbReference>
<proteinExistence type="predicted"/>
<comment type="caution">
    <text evidence="2">The sequence shown here is derived from an EMBL/GenBank/DDBJ whole genome shotgun (WGS) entry which is preliminary data.</text>
</comment>
<accession>A0A5S3Z2Q1</accession>
<evidence type="ECO:0000313" key="3">
    <source>
        <dbReference type="Proteomes" id="UP000305874"/>
    </source>
</evidence>
<protein>
    <submittedName>
        <fullName evidence="2">HDOD domain-containing protein</fullName>
    </submittedName>
</protein>
<gene>
    <name evidence="2" type="ORF">CWC05_13995</name>
</gene>
<sequence>MHPFFDARQLTLGEAMQGIDETLLSQLEAGFKLPVKPAALEQLQAELNRNDPSIDVVSELIATDVAMSATVLRVVNSPNFGKEKEITDINYAVILLGLNTISHIVSRYLLKQVFRQQGCCISLARFWDTSTEISRLCVYIGQSLTRSLPADNLQTLGLFHDIGIPVMAMNYPDYVNVLNEANDNVHASLTQLEDKRYPCNHAILGFYMAHSWHLPKVLCNTVLRHHDLDFLDEHQSSEEERLYYAILKVAENIAHTHKRFRSINNWSSIESQVLATLGWQQNEYQARLEAGESLLIFNAN</sequence>
<reference evidence="3" key="2">
    <citation type="submission" date="2019-06" db="EMBL/GenBank/DDBJ databases">
        <title>Co-occurence of chitin degradation, pigmentation and bioactivity in marine Pseudoalteromonas.</title>
        <authorList>
            <person name="Sonnenschein E.C."/>
            <person name="Bech P.K."/>
        </authorList>
    </citation>
    <scope>NUCLEOTIDE SEQUENCE [LARGE SCALE GENOMIC DNA]</scope>
    <source>
        <strain evidence="3">S2897</strain>
    </source>
</reference>
<dbReference type="Pfam" id="PF08668">
    <property type="entry name" value="HDOD"/>
    <property type="match status" value="1"/>
</dbReference>
<reference evidence="2 3" key="1">
    <citation type="submission" date="2017-12" db="EMBL/GenBank/DDBJ databases">
        <authorList>
            <person name="Paulsen S."/>
            <person name="Gram L.K."/>
        </authorList>
    </citation>
    <scope>NUCLEOTIDE SEQUENCE [LARGE SCALE GENOMIC DNA]</scope>
    <source>
        <strain evidence="2 3">S2897</strain>
    </source>
</reference>
<dbReference type="EMBL" id="PNCG01000014">
    <property type="protein sequence ID" value="TMP86512.1"/>
    <property type="molecule type" value="Genomic_DNA"/>
</dbReference>
<dbReference type="PANTHER" id="PTHR33525:SF6">
    <property type="entry name" value="HDOD DOMAIN-CONTAINING PROTEIN"/>
    <property type="match status" value="1"/>
</dbReference>
<dbReference type="Gene3D" id="1.10.3210.10">
    <property type="entry name" value="Hypothetical protein af1432"/>
    <property type="match status" value="1"/>
</dbReference>
<dbReference type="PANTHER" id="PTHR33525">
    <property type="match status" value="1"/>
</dbReference>
<dbReference type="InterPro" id="IPR013976">
    <property type="entry name" value="HDOD"/>
</dbReference>
<dbReference type="SUPFAM" id="SSF109604">
    <property type="entry name" value="HD-domain/PDEase-like"/>
    <property type="match status" value="1"/>
</dbReference>